<evidence type="ECO:0000259" key="1">
    <source>
        <dbReference type="Pfam" id="PF24670"/>
    </source>
</evidence>
<reference evidence="2" key="1">
    <citation type="journal article" date="2017" name="Gigascience">
        <title>The genome draft of coconut (Cocos nucifera).</title>
        <authorList>
            <person name="Xiao Y."/>
            <person name="Xu P."/>
            <person name="Fan H."/>
            <person name="Baudouin L."/>
            <person name="Xia W."/>
            <person name="Bocs S."/>
            <person name="Xu J."/>
            <person name="Li Q."/>
            <person name="Guo A."/>
            <person name="Zhou L."/>
            <person name="Li J."/>
            <person name="Wu Y."/>
            <person name="Ma Z."/>
            <person name="Armero A."/>
            <person name="Issali A.E."/>
            <person name="Liu N."/>
            <person name="Peng M."/>
            <person name="Yang Y."/>
        </authorList>
    </citation>
    <scope>NUCLEOTIDE SEQUENCE</scope>
    <source>
        <tissue evidence="2">Spear leaf of Hainan Tall coconut</tissue>
    </source>
</reference>
<organism evidence="2 3">
    <name type="scientific">Cocos nucifera</name>
    <name type="common">Coconut palm</name>
    <dbReference type="NCBI Taxonomy" id="13894"/>
    <lineage>
        <taxon>Eukaryota</taxon>
        <taxon>Viridiplantae</taxon>
        <taxon>Streptophyta</taxon>
        <taxon>Embryophyta</taxon>
        <taxon>Tracheophyta</taxon>
        <taxon>Spermatophyta</taxon>
        <taxon>Magnoliopsida</taxon>
        <taxon>Liliopsida</taxon>
        <taxon>Arecaceae</taxon>
        <taxon>Arecoideae</taxon>
        <taxon>Cocoseae</taxon>
        <taxon>Attaleinae</taxon>
        <taxon>Cocos</taxon>
    </lineage>
</organism>
<dbReference type="Proteomes" id="UP000797356">
    <property type="component" value="Chromosome 16"/>
</dbReference>
<dbReference type="AlphaFoldDB" id="A0A8K0IZ86"/>
<reference evidence="2" key="2">
    <citation type="submission" date="2019-07" db="EMBL/GenBank/DDBJ databases">
        <authorList>
            <person name="Yang Y."/>
            <person name="Bocs S."/>
            <person name="Baudouin L."/>
        </authorList>
    </citation>
    <scope>NUCLEOTIDE SEQUENCE</scope>
    <source>
        <tissue evidence="2">Spear leaf of Hainan Tall coconut</tissue>
    </source>
</reference>
<dbReference type="Pfam" id="PF24670">
    <property type="entry name" value="DUF7653"/>
    <property type="match status" value="1"/>
</dbReference>
<dbReference type="OrthoDB" id="1938127at2759"/>
<protein>
    <submittedName>
        <fullName evidence="2">Putative MAR-binding filament-like protein 1</fullName>
    </submittedName>
</protein>
<dbReference type="InterPro" id="IPR056070">
    <property type="entry name" value="DUF7653"/>
</dbReference>
<dbReference type="EMBL" id="CM017887">
    <property type="protein sequence ID" value="KAG1370918.1"/>
    <property type="molecule type" value="Genomic_DNA"/>
</dbReference>
<comment type="caution">
    <text evidence="2">The sequence shown here is derived from an EMBL/GenBank/DDBJ whole genome shotgun (WGS) entry which is preliminary data.</text>
</comment>
<sequence length="182" mass="21155">MLRREVESCRLEMECLRQENMSLLDRLQGTGNGYGFSTVKLDQELHARVECLQTQGLSLLVDSSQLGGVLLEYIKWMQYEHHQEATSDLDSDLDGYSILEHTLKHQSLKRGIDDFRRSLQTMLAILDEKSSIEALEWQSQATKNCRLRQLKAQESEVFLRDMDWRWLQNSETIGKSGWLFLG</sequence>
<keyword evidence="3" id="KW-1185">Reference proteome</keyword>
<evidence type="ECO:0000313" key="2">
    <source>
        <dbReference type="EMBL" id="KAG1370918.1"/>
    </source>
</evidence>
<evidence type="ECO:0000313" key="3">
    <source>
        <dbReference type="Proteomes" id="UP000797356"/>
    </source>
</evidence>
<proteinExistence type="predicted"/>
<accession>A0A8K0IZ86</accession>
<gene>
    <name evidence="2" type="ORF">COCNU_16G000120</name>
</gene>
<feature type="domain" description="DUF7653" evidence="1">
    <location>
        <begin position="1"/>
        <end position="130"/>
    </location>
</feature>
<name>A0A8K0IZ86_COCNU</name>